<keyword evidence="2 5" id="KW-0812">Transmembrane</keyword>
<dbReference type="InterPro" id="IPR007074">
    <property type="entry name" value="LicD/FKTN/FKRP_NTP_transf"/>
</dbReference>
<keyword evidence="3 5" id="KW-1133">Transmembrane helix</keyword>
<sequence>MFFTFRKRYIQVAVVVGLLVMISLSILLAGSLQPLKDLNYMDTLSLSTWASSGVSHSSLSESGSHFNKMVDQLFHEKKKNDKEDKYWVTDTVILEEQTQLLIPDYYRLPKNLRPDVQPFDPRFTLAFYYNFLRVELTKGVIKEAPFHWADWMDMSVLNPYLFNPDHEQLTCELIFDAQKIEQEKYKDKEGRVYHETKNVKDFCVNDKDLPEGHNDGNTQRMGFNVQKYFGRMTPEKARLAGKAYLYSSAEPPRAVVFLTNDGFYSYSPTFKSKLLRSGLVDGYMKYNSPTQVNTLKMFKRLKKEIPPKRDEVINDYEVKLSHEDFVIQPIRTITKLQDLQKSGAMLTKQQQTYMESLRYSLQVEKAPPKYFSEARIFENVLGDHYDWRFFNGIQLGSNEQVTTLHKMVRVWLSFCRMTGVTTWLAHGSLLSWYWNGIAFPWDNDVDVQVPIRDLEKLSINFNQSLVVEDPNDGFGRYFLDCGTFITLRGHANGNNNIDARFIDIDTGLYVDITALAVSADKAPERYDYLLPDDFLRDLHSSKDVNDQMRVYNCRNRHFSHLSELSPLVRSYAEGEVAYIPKRYSDLLTTEYKDNGMLQKYFRSRLFMPQLRLWVHQDDLRFFLRHRKEWLKYYLSEATDSNFVKPRLSQDLTKKELTSLLNFKEHDLLELLQNDDILKDYIASREMTLVHENEIMHLLFGKSTARIVSHAPDFRPLKYDPFLHGMRQNYNTYEKEVERYKQLYRKFTHGKDRYQEGEEEQDVT</sequence>
<keyword evidence="4 5" id="KW-0472">Membrane</keyword>
<organism evidence="7 8">
    <name type="scientific">Sungouiella intermedia</name>
    <dbReference type="NCBI Taxonomy" id="45354"/>
    <lineage>
        <taxon>Eukaryota</taxon>
        <taxon>Fungi</taxon>
        <taxon>Dikarya</taxon>
        <taxon>Ascomycota</taxon>
        <taxon>Saccharomycotina</taxon>
        <taxon>Pichiomycetes</taxon>
        <taxon>Metschnikowiaceae</taxon>
        <taxon>Sungouiella</taxon>
    </lineage>
</organism>
<feature type="domain" description="LicD/FKTN/FKRP nucleotidyltransferase" evidence="6">
    <location>
        <begin position="415"/>
        <end position="525"/>
    </location>
</feature>
<dbReference type="GO" id="GO:0016020">
    <property type="term" value="C:membrane"/>
    <property type="evidence" value="ECO:0007669"/>
    <property type="project" value="UniProtKB-SubCell"/>
</dbReference>
<feature type="domain" description="LicD/FKTN/FKRP nucleotidyltransferase" evidence="6">
    <location>
        <begin position="545"/>
        <end position="592"/>
    </location>
</feature>
<reference evidence="8" key="1">
    <citation type="submission" date="2016-10" db="EMBL/GenBank/DDBJ databases">
        <authorList>
            <person name="Geijer C."/>
            <person name="Jareborg N."/>
            <person name="Dainat J."/>
        </authorList>
    </citation>
    <scope>NUCLEOTIDE SEQUENCE [LARGE SCALE GENOMIC DNA]</scope>
    <source>
        <strain evidence="8">PYCC 4715</strain>
    </source>
</reference>
<evidence type="ECO:0000256" key="4">
    <source>
        <dbReference type="ARBA" id="ARBA00023136"/>
    </source>
</evidence>
<dbReference type="PANTHER" id="PTHR15407">
    <property type="entry name" value="FUKUTIN-RELATED"/>
    <property type="match status" value="1"/>
</dbReference>
<evidence type="ECO:0000256" key="5">
    <source>
        <dbReference type="SAM" id="Phobius"/>
    </source>
</evidence>
<evidence type="ECO:0000259" key="6">
    <source>
        <dbReference type="Pfam" id="PF04991"/>
    </source>
</evidence>
<dbReference type="AlphaFoldDB" id="A0A1L0BJ81"/>
<dbReference type="GO" id="GO:0009100">
    <property type="term" value="P:glycoprotein metabolic process"/>
    <property type="evidence" value="ECO:0007669"/>
    <property type="project" value="UniProtKB-ARBA"/>
</dbReference>
<accession>A0A1L0BJ81</accession>
<evidence type="ECO:0000256" key="1">
    <source>
        <dbReference type="ARBA" id="ARBA00004167"/>
    </source>
</evidence>
<dbReference type="Pfam" id="PF04991">
    <property type="entry name" value="LicD"/>
    <property type="match status" value="2"/>
</dbReference>
<dbReference type="EMBL" id="LT635765">
    <property type="protein sequence ID" value="SGZ51425.1"/>
    <property type="molecule type" value="Genomic_DNA"/>
</dbReference>
<dbReference type="Proteomes" id="UP000182259">
    <property type="component" value="Chromosome II"/>
</dbReference>
<name>A0A1L0BJ81_9ASCO</name>
<protein>
    <submittedName>
        <fullName evidence="7">CIC11C00000004099</fullName>
    </submittedName>
</protein>
<dbReference type="PANTHER" id="PTHR15407:SF28">
    <property type="entry name" value="RIBITOL-5-PHOSPHATE TRANSFERASE FKTN"/>
    <property type="match status" value="1"/>
</dbReference>
<proteinExistence type="predicted"/>
<feature type="transmembrane region" description="Helical" evidence="5">
    <location>
        <begin position="12"/>
        <end position="32"/>
    </location>
</feature>
<evidence type="ECO:0000256" key="2">
    <source>
        <dbReference type="ARBA" id="ARBA00022692"/>
    </source>
</evidence>
<evidence type="ECO:0000313" key="8">
    <source>
        <dbReference type="Proteomes" id="UP000182259"/>
    </source>
</evidence>
<evidence type="ECO:0000256" key="3">
    <source>
        <dbReference type="ARBA" id="ARBA00022989"/>
    </source>
</evidence>
<gene>
    <name evidence="7" type="ORF">SAMEA4029009_CIC11G00000004099</name>
</gene>
<evidence type="ECO:0000313" key="7">
    <source>
        <dbReference type="EMBL" id="SGZ51425.1"/>
    </source>
</evidence>
<dbReference type="InterPro" id="IPR009644">
    <property type="entry name" value="FKTN/MNN4/W02B3.4-1"/>
</dbReference>
<comment type="subcellular location">
    <subcellularLocation>
        <location evidence="1">Membrane</location>
        <topology evidence="1">Single-pass membrane protein</topology>
    </subcellularLocation>
</comment>